<gene>
    <name evidence="1" type="ORF">SAMN03097694_2031</name>
</gene>
<evidence type="ECO:0000313" key="1">
    <source>
        <dbReference type="EMBL" id="SFX41181.1"/>
    </source>
</evidence>
<sequence length="166" mass="18916">MNRWTQYLFEEHDEKKLRKWSRRLKFFRFFRALGGHANDGDSLDVAFAYVEPAQLDTFLAGLGIKLVKFDAPPPQPLPGVAYPGDAYLQFPSLIDGTLWQQPGRCDIMGIEVFIWCHAGVLKISLHDGYAVSEQNVRDAEAIEKLLARVVLERIEPPADSLHYIFP</sequence>
<proteinExistence type="predicted"/>
<protein>
    <recommendedName>
        <fullName evidence="3">Immunity protein 52 domain-containing protein</fullName>
    </recommendedName>
</protein>
<comment type="caution">
    <text evidence="1">The sequence shown here is derived from an EMBL/GenBank/DDBJ whole genome shotgun (WGS) entry which is preliminary data.</text>
</comment>
<dbReference type="AlphaFoldDB" id="A0AB38C6M0"/>
<dbReference type="EMBL" id="FPKH01000001">
    <property type="protein sequence ID" value="SFX41181.1"/>
    <property type="molecule type" value="Genomic_DNA"/>
</dbReference>
<evidence type="ECO:0000313" key="2">
    <source>
        <dbReference type="Proteomes" id="UP000182489"/>
    </source>
</evidence>
<reference evidence="1 2" key="1">
    <citation type="submission" date="2016-11" db="EMBL/GenBank/DDBJ databases">
        <authorList>
            <person name="Varghese N."/>
            <person name="Submissions S."/>
        </authorList>
    </citation>
    <scope>NUCLEOTIDE SEQUENCE [LARGE SCALE GENOMIC DNA]</scope>
    <source>
        <strain evidence="1 2">NFR18</strain>
    </source>
</reference>
<evidence type="ECO:0008006" key="3">
    <source>
        <dbReference type="Google" id="ProtNLM"/>
    </source>
</evidence>
<dbReference type="Proteomes" id="UP000182489">
    <property type="component" value="Unassembled WGS sequence"/>
</dbReference>
<accession>A0AB38C6M0</accession>
<organism evidence="1 2">
    <name type="scientific">Janthinobacterium lividum</name>
    <dbReference type="NCBI Taxonomy" id="29581"/>
    <lineage>
        <taxon>Bacteria</taxon>
        <taxon>Pseudomonadati</taxon>
        <taxon>Pseudomonadota</taxon>
        <taxon>Betaproteobacteria</taxon>
        <taxon>Burkholderiales</taxon>
        <taxon>Oxalobacteraceae</taxon>
        <taxon>Janthinobacterium</taxon>
    </lineage>
</organism>
<name>A0AB38C6M0_9BURK</name>
<dbReference type="RefSeq" id="WP_070301809.1">
    <property type="nucleotide sequence ID" value="NZ_FPKH01000001.1"/>
</dbReference>